<evidence type="ECO:0000313" key="4">
    <source>
        <dbReference type="EMBL" id="KAG2951771.1"/>
    </source>
</evidence>
<organism evidence="6 7">
    <name type="scientific">Phytophthora cactorum</name>
    <dbReference type="NCBI Taxonomy" id="29920"/>
    <lineage>
        <taxon>Eukaryota</taxon>
        <taxon>Sar</taxon>
        <taxon>Stramenopiles</taxon>
        <taxon>Oomycota</taxon>
        <taxon>Peronosporomycetes</taxon>
        <taxon>Peronosporales</taxon>
        <taxon>Peronosporaceae</taxon>
        <taxon>Phytophthora</taxon>
    </lineage>
</organism>
<dbReference type="VEuPathDB" id="FungiDB:PC110_g2123"/>
<gene>
    <name evidence="6" type="ORF">PC110_g2123</name>
    <name evidence="2" type="ORF">PC113_g3441</name>
    <name evidence="3" type="ORF">PC115_g8337</name>
    <name evidence="4" type="ORF">PC117_g3350</name>
    <name evidence="5" type="ORF">PC129_g6979</name>
</gene>
<evidence type="ECO:0000313" key="7">
    <source>
        <dbReference type="Proteomes" id="UP000251314"/>
    </source>
</evidence>
<dbReference type="Proteomes" id="UP000736787">
    <property type="component" value="Unassembled WGS sequence"/>
</dbReference>
<dbReference type="Proteomes" id="UP000774804">
    <property type="component" value="Unassembled WGS sequence"/>
</dbReference>
<dbReference type="Proteomes" id="UP000760860">
    <property type="component" value="Unassembled WGS sequence"/>
</dbReference>
<protein>
    <submittedName>
        <fullName evidence="6">Uncharacterized protein</fullName>
    </submittedName>
</protein>
<reference evidence="6 7" key="1">
    <citation type="submission" date="2018-01" db="EMBL/GenBank/DDBJ databases">
        <title>Draft genome of the strawberry crown rot pathogen Phytophthora cactorum.</title>
        <authorList>
            <person name="Armitage A.D."/>
            <person name="Lysoe E."/>
            <person name="Nellist C.F."/>
            <person name="Harrison R.J."/>
            <person name="Brurberg M.B."/>
        </authorList>
    </citation>
    <scope>NUCLEOTIDE SEQUENCE [LARGE SCALE GENOMIC DNA]</scope>
    <source>
        <strain evidence="6 7">10300</strain>
    </source>
</reference>
<keyword evidence="7" id="KW-1185">Reference proteome</keyword>
<proteinExistence type="predicted"/>
<comment type="caution">
    <text evidence="6">The sequence shown here is derived from an EMBL/GenBank/DDBJ whole genome shotgun (WGS) entry which is preliminary data.</text>
</comment>
<evidence type="ECO:0000313" key="6">
    <source>
        <dbReference type="EMBL" id="RAW41686.1"/>
    </source>
</evidence>
<dbReference type="Proteomes" id="UP000735874">
    <property type="component" value="Unassembled WGS sequence"/>
</dbReference>
<dbReference type="Proteomes" id="UP000251314">
    <property type="component" value="Unassembled WGS sequence"/>
</dbReference>
<reference evidence="2" key="2">
    <citation type="submission" date="2018-10" db="EMBL/GenBank/DDBJ databases">
        <title>Effector identification in a new, highly contiguous assembly of the strawberry crown rot pathogen Phytophthora cactorum.</title>
        <authorList>
            <person name="Armitage A.D."/>
            <person name="Nellist C.F."/>
            <person name="Bates H."/>
            <person name="Vickerstaff R.J."/>
            <person name="Harrison R.J."/>
        </authorList>
    </citation>
    <scope>NUCLEOTIDE SEQUENCE</scope>
    <source>
        <strain evidence="2">15-7</strain>
        <strain evidence="3">4032</strain>
        <strain evidence="4">4040</strain>
        <strain evidence="5">P421</strain>
    </source>
</reference>
<dbReference type="EMBL" id="RCMI01000214">
    <property type="protein sequence ID" value="KAG2925220.1"/>
    <property type="molecule type" value="Genomic_DNA"/>
</dbReference>
<evidence type="ECO:0000313" key="5">
    <source>
        <dbReference type="EMBL" id="KAG3222309.1"/>
    </source>
</evidence>
<dbReference type="OrthoDB" id="120956at2759"/>
<name>A0A329T0S9_9STRA</name>
<dbReference type="EMBL" id="RCMG01000052">
    <property type="protein sequence ID" value="KAG2865745.1"/>
    <property type="molecule type" value="Genomic_DNA"/>
</dbReference>
<dbReference type="EMBL" id="MJFZ01000026">
    <property type="protein sequence ID" value="RAW41686.1"/>
    <property type="molecule type" value="Genomic_DNA"/>
</dbReference>
<evidence type="ECO:0000256" key="1">
    <source>
        <dbReference type="SAM" id="MobiDB-lite"/>
    </source>
</evidence>
<feature type="region of interest" description="Disordered" evidence="1">
    <location>
        <begin position="54"/>
        <end position="76"/>
    </location>
</feature>
<dbReference type="EMBL" id="RCMK01000047">
    <property type="protein sequence ID" value="KAG2951771.1"/>
    <property type="molecule type" value="Genomic_DNA"/>
</dbReference>
<sequence length="76" mass="8900">MHPLREGNGLCFRQFQSRLLAIGAEMKKRRRQSQDKCRRISRLRHQMTLDDYPVHDDHDGISDFSDAESEATQISL</sequence>
<accession>A0A329T0S9</accession>
<dbReference type="EMBL" id="RCMV01000186">
    <property type="protein sequence ID" value="KAG3222309.1"/>
    <property type="molecule type" value="Genomic_DNA"/>
</dbReference>
<evidence type="ECO:0000313" key="3">
    <source>
        <dbReference type="EMBL" id="KAG2925220.1"/>
    </source>
</evidence>
<evidence type="ECO:0000313" key="2">
    <source>
        <dbReference type="EMBL" id="KAG2865745.1"/>
    </source>
</evidence>
<dbReference type="AlphaFoldDB" id="A0A329T0S9"/>